<evidence type="ECO:0000256" key="1">
    <source>
        <dbReference type="SAM" id="MobiDB-lite"/>
    </source>
</evidence>
<reference evidence="3" key="1">
    <citation type="submission" date="2022-07" db="EMBL/GenBank/DDBJ databases">
        <title>Genome Sequence of Xylaria arbuscula.</title>
        <authorList>
            <person name="Buettner E."/>
        </authorList>
    </citation>
    <scope>NUCLEOTIDE SEQUENCE</scope>
    <source>
        <strain evidence="3">VT107</strain>
    </source>
</reference>
<keyword evidence="2" id="KW-0472">Membrane</keyword>
<proteinExistence type="predicted"/>
<feature type="transmembrane region" description="Helical" evidence="2">
    <location>
        <begin position="173"/>
        <end position="198"/>
    </location>
</feature>
<protein>
    <recommendedName>
        <fullName evidence="5">Transmembrane protein</fullName>
    </recommendedName>
</protein>
<name>A0A9W8NIN9_9PEZI</name>
<dbReference type="EMBL" id="JANPWZ010000299">
    <property type="protein sequence ID" value="KAJ3577863.1"/>
    <property type="molecule type" value="Genomic_DNA"/>
</dbReference>
<dbReference type="Proteomes" id="UP001148614">
    <property type="component" value="Unassembled WGS sequence"/>
</dbReference>
<feature type="transmembrane region" description="Helical" evidence="2">
    <location>
        <begin position="66"/>
        <end position="88"/>
    </location>
</feature>
<evidence type="ECO:0000313" key="3">
    <source>
        <dbReference type="EMBL" id="KAJ3577863.1"/>
    </source>
</evidence>
<dbReference type="AlphaFoldDB" id="A0A9W8NIN9"/>
<feature type="region of interest" description="Disordered" evidence="1">
    <location>
        <begin position="836"/>
        <end position="858"/>
    </location>
</feature>
<accession>A0A9W8NIN9</accession>
<evidence type="ECO:0000313" key="4">
    <source>
        <dbReference type="Proteomes" id="UP001148614"/>
    </source>
</evidence>
<keyword evidence="2" id="KW-1133">Transmembrane helix</keyword>
<sequence>METPPNPDQPKRVNKWAITKHTYHSLYGQDDDKEKLVGPENYEDLDAPKEEPKVALRTKFSWFHPLVHFLPVVATLSIVQLSFRGVYWEDASRYDTRWQTVLQFPAKLHEILVVGSLSAIVLHIFRRMLVSEKGIPLGLMVGAFQMGSAEYLISESYTGPVRHSLRYKHTKTFLVALALGTAISYSFLVGPASAGALVPDLAWWDMHHPYNSSLGKNLPSYISRDSTRLYPMELRGTDIAASCFGENQSDIGCPAEGSPMLNTWAWQRTREGSWYNISESQRYNPTMPSPFSGKAQREVVIELNALKNSTTSTDAAVSATLHSTILALTDAFWHYVNSNIVGNINKADRVKFTISKLVSIPLVQVQCQAYDFGIARSGSSQLTFETGAMINDFSKSGSNTYSWIQWIVPDYAWNVSRPQPWVDTTVTWVDTSEIKGTQGEPLDASLAAVVTVPVEFDVNFHNGSLLRQQGSITSPCIIDVRWATTNVTFDTTENIVRTGLTDWLSTADTLSGKVDLVTGLSKYNISDPISISKDWANNLNSLDNTTMVNITNQNDFLIERLLYWFISVSGDVHSFYPVASNGQYPLLKAANDIAVVLSAVIVDWVSRSTFTDTSLTTVLSDPKDGNVSTINLLSQRTARNFGTAPVSTFVNQTEVQYMVQRYGWGYGLRTETIWFSIITLLIHVVLVIVYTVYSFVFWWRSKGWTSNAWGTVGELVALAVLSPPAAELRNTGAGINRSRTWMTPLRIREKKKDFKETTDSEKTDSERLELVVGNRGGTIKPSDNLVSLDKRQSELLRATLPTQQPKLQTIINIHSLTSTSTNTQHHHDITKMPEDTHMAQSDAPDGASAASSPPPLTALPTQVSAEMLIPPRGYDLEEWRRHVTNAIARCQRRTLQTAWDRIFKTAVQEWMDMTLQDFGNGDPDDVNALSALTQDIVDDVASDDEYEKESDEERA</sequence>
<feature type="compositionally biased region" description="Low complexity" evidence="1">
    <location>
        <begin position="839"/>
        <end position="851"/>
    </location>
</feature>
<keyword evidence="2" id="KW-0812">Transmembrane</keyword>
<keyword evidence="4" id="KW-1185">Reference proteome</keyword>
<organism evidence="3 4">
    <name type="scientific">Xylaria arbuscula</name>
    <dbReference type="NCBI Taxonomy" id="114810"/>
    <lineage>
        <taxon>Eukaryota</taxon>
        <taxon>Fungi</taxon>
        <taxon>Dikarya</taxon>
        <taxon>Ascomycota</taxon>
        <taxon>Pezizomycotina</taxon>
        <taxon>Sordariomycetes</taxon>
        <taxon>Xylariomycetidae</taxon>
        <taxon>Xylariales</taxon>
        <taxon>Xylariaceae</taxon>
        <taxon>Xylaria</taxon>
    </lineage>
</organism>
<dbReference type="VEuPathDB" id="FungiDB:F4678DRAFT_434407"/>
<gene>
    <name evidence="3" type="ORF">NPX13_g2705</name>
</gene>
<evidence type="ECO:0008006" key="5">
    <source>
        <dbReference type="Google" id="ProtNLM"/>
    </source>
</evidence>
<evidence type="ECO:0000256" key="2">
    <source>
        <dbReference type="SAM" id="Phobius"/>
    </source>
</evidence>
<comment type="caution">
    <text evidence="3">The sequence shown here is derived from an EMBL/GenBank/DDBJ whole genome shotgun (WGS) entry which is preliminary data.</text>
</comment>
<feature type="transmembrane region" description="Helical" evidence="2">
    <location>
        <begin position="673"/>
        <end position="699"/>
    </location>
</feature>